<dbReference type="PANTHER" id="PTHR15459:SF3">
    <property type="entry name" value="POLYAMINE-MODULATED FACTOR 1"/>
    <property type="match status" value="1"/>
</dbReference>
<dbReference type="GO" id="GO:0051301">
    <property type="term" value="P:cell division"/>
    <property type="evidence" value="ECO:0007669"/>
    <property type="project" value="UniProtKB-KW"/>
</dbReference>
<dbReference type="PANTHER" id="PTHR15459">
    <property type="entry name" value="POLYAMINE-MODULATED FACTOR 1"/>
    <property type="match status" value="1"/>
</dbReference>
<dbReference type="InterPro" id="IPR007128">
    <property type="entry name" value="PMF1/Nnf1"/>
</dbReference>
<evidence type="ECO:0000256" key="6">
    <source>
        <dbReference type="ARBA" id="ARBA00022838"/>
    </source>
</evidence>
<gene>
    <name evidence="10" type="ORF">GQ43DRAFT_434888</name>
</gene>
<reference evidence="10" key="1">
    <citation type="journal article" date="2020" name="Stud. Mycol.">
        <title>101 Dothideomycetes genomes: a test case for predicting lifestyles and emergence of pathogens.</title>
        <authorList>
            <person name="Haridas S."/>
            <person name="Albert R."/>
            <person name="Binder M."/>
            <person name="Bloem J."/>
            <person name="Labutti K."/>
            <person name="Salamov A."/>
            <person name="Andreopoulos B."/>
            <person name="Baker S."/>
            <person name="Barry K."/>
            <person name="Bills G."/>
            <person name="Bluhm B."/>
            <person name="Cannon C."/>
            <person name="Castanera R."/>
            <person name="Culley D."/>
            <person name="Daum C."/>
            <person name="Ezra D."/>
            <person name="Gonzalez J."/>
            <person name="Henrissat B."/>
            <person name="Kuo A."/>
            <person name="Liang C."/>
            <person name="Lipzen A."/>
            <person name="Lutzoni F."/>
            <person name="Magnuson J."/>
            <person name="Mondo S."/>
            <person name="Nolan M."/>
            <person name="Ohm R."/>
            <person name="Pangilinan J."/>
            <person name="Park H.-J."/>
            <person name="Ramirez L."/>
            <person name="Alfaro M."/>
            <person name="Sun H."/>
            <person name="Tritt A."/>
            <person name="Yoshinaga Y."/>
            <person name="Zwiers L.-H."/>
            <person name="Turgeon B."/>
            <person name="Goodwin S."/>
            <person name="Spatafora J."/>
            <person name="Crous P."/>
            <person name="Grigoriev I."/>
        </authorList>
    </citation>
    <scope>NUCLEOTIDE SEQUENCE</scope>
    <source>
        <strain evidence="10">ATCC 74209</strain>
    </source>
</reference>
<evidence type="ECO:0000256" key="7">
    <source>
        <dbReference type="ARBA" id="ARBA00023242"/>
    </source>
</evidence>
<comment type="caution">
    <text evidence="10">The sequence shown here is derived from an EMBL/GenBank/DDBJ whole genome shotgun (WGS) entry which is preliminary data.</text>
</comment>
<proteinExistence type="predicted"/>
<dbReference type="EMBL" id="ML994203">
    <property type="protein sequence ID" value="KAF2197749.1"/>
    <property type="molecule type" value="Genomic_DNA"/>
</dbReference>
<evidence type="ECO:0000256" key="9">
    <source>
        <dbReference type="ARBA" id="ARBA00023328"/>
    </source>
</evidence>
<evidence type="ECO:0000313" key="10">
    <source>
        <dbReference type="EMBL" id="KAF2197749.1"/>
    </source>
</evidence>
<evidence type="ECO:0000256" key="1">
    <source>
        <dbReference type="ARBA" id="ARBA00004123"/>
    </source>
</evidence>
<evidence type="ECO:0000256" key="2">
    <source>
        <dbReference type="ARBA" id="ARBA00004629"/>
    </source>
</evidence>
<dbReference type="GO" id="GO:0000444">
    <property type="term" value="C:MIS12/MIND type complex"/>
    <property type="evidence" value="ECO:0007669"/>
    <property type="project" value="InterPro"/>
</dbReference>
<dbReference type="Pfam" id="PF03980">
    <property type="entry name" value="Nnf1"/>
    <property type="match status" value="1"/>
</dbReference>
<name>A0A9P4JIC7_9PLEO</name>
<keyword evidence="9" id="KW-0137">Centromere</keyword>
<evidence type="ECO:0000256" key="8">
    <source>
        <dbReference type="ARBA" id="ARBA00023306"/>
    </source>
</evidence>
<evidence type="ECO:0000256" key="5">
    <source>
        <dbReference type="ARBA" id="ARBA00022776"/>
    </source>
</evidence>
<keyword evidence="3" id="KW-0158">Chromosome</keyword>
<protein>
    <submittedName>
        <fullName evidence="10">Nnf1-domain-containing protein</fullName>
    </submittedName>
</protein>
<dbReference type="Proteomes" id="UP000799536">
    <property type="component" value="Unassembled WGS sequence"/>
</dbReference>
<accession>A0A9P4JIC7</accession>
<keyword evidence="4" id="KW-0132">Cell division</keyword>
<keyword evidence="5" id="KW-0498">Mitosis</keyword>
<evidence type="ECO:0000313" key="11">
    <source>
        <dbReference type="Proteomes" id="UP000799536"/>
    </source>
</evidence>
<dbReference type="GO" id="GO:0005634">
    <property type="term" value="C:nucleus"/>
    <property type="evidence" value="ECO:0007669"/>
    <property type="project" value="UniProtKB-SubCell"/>
</dbReference>
<keyword evidence="6" id="KW-0995">Kinetochore</keyword>
<dbReference type="GO" id="GO:0007059">
    <property type="term" value="P:chromosome segregation"/>
    <property type="evidence" value="ECO:0007669"/>
    <property type="project" value="TreeGrafter"/>
</dbReference>
<evidence type="ECO:0000256" key="3">
    <source>
        <dbReference type="ARBA" id="ARBA00022454"/>
    </source>
</evidence>
<sequence length="217" mass="24084">MNPNSRSPSPVPAAPVQESPGIRAAGLINVFNTAIKSTLDKCSYNSFAACFPTTAQYKPDVLDDVRRQLTSQLEHAWKNNFESILAQRNVVQSLNSLDQYIDDARTRKKKAEVEAEGGVVEPPVPPHTLPPSQIYLAHLMPFLEEHSKQLNTQLTDTQTANTELLSTIMAQRAEIEVLVQSLESVIHDLETSAQMMGEEDVQGLSAEIRELESEMKK</sequence>
<dbReference type="AlphaFoldDB" id="A0A9P4JIC7"/>
<organism evidence="10 11">
    <name type="scientific">Delitschia confertaspora ATCC 74209</name>
    <dbReference type="NCBI Taxonomy" id="1513339"/>
    <lineage>
        <taxon>Eukaryota</taxon>
        <taxon>Fungi</taxon>
        <taxon>Dikarya</taxon>
        <taxon>Ascomycota</taxon>
        <taxon>Pezizomycotina</taxon>
        <taxon>Dothideomycetes</taxon>
        <taxon>Pleosporomycetidae</taxon>
        <taxon>Pleosporales</taxon>
        <taxon>Delitschiaceae</taxon>
        <taxon>Delitschia</taxon>
    </lineage>
</organism>
<keyword evidence="7" id="KW-0539">Nucleus</keyword>
<comment type="subcellular location">
    <subcellularLocation>
        <location evidence="2">Chromosome</location>
        <location evidence="2">Centromere</location>
        <location evidence="2">Kinetochore</location>
    </subcellularLocation>
    <subcellularLocation>
        <location evidence="1">Nucleus</location>
    </subcellularLocation>
</comment>
<keyword evidence="8" id="KW-0131">Cell cycle</keyword>
<keyword evidence="11" id="KW-1185">Reference proteome</keyword>
<dbReference type="OrthoDB" id="18453at2759"/>
<evidence type="ECO:0000256" key="4">
    <source>
        <dbReference type="ARBA" id="ARBA00022618"/>
    </source>
</evidence>